<proteinExistence type="inferred from homology"/>
<dbReference type="SUPFAM" id="SSF56784">
    <property type="entry name" value="HAD-like"/>
    <property type="match status" value="1"/>
</dbReference>
<keyword evidence="5" id="KW-0119">Carbohydrate metabolism</keyword>
<evidence type="ECO:0000256" key="3">
    <source>
        <dbReference type="ARBA" id="ARBA00022723"/>
    </source>
</evidence>
<dbReference type="InterPro" id="IPR051600">
    <property type="entry name" value="Beta-PGM-like"/>
</dbReference>
<dbReference type="RefSeq" id="WP_090863412.1">
    <property type="nucleotide sequence ID" value="NZ_LT629759.1"/>
</dbReference>
<dbReference type="GO" id="GO:0003824">
    <property type="term" value="F:catalytic activity"/>
    <property type="evidence" value="ECO:0007669"/>
    <property type="project" value="UniProtKB-ARBA"/>
</dbReference>
<dbReference type="Pfam" id="PF00702">
    <property type="entry name" value="Hydrolase"/>
    <property type="match status" value="1"/>
</dbReference>
<keyword evidence="3" id="KW-0479">Metal-binding</keyword>
<keyword evidence="4" id="KW-0460">Magnesium</keyword>
<dbReference type="PANTHER" id="PTHR46193">
    <property type="entry name" value="6-PHOSPHOGLUCONATE PHOSPHATASE"/>
    <property type="match status" value="1"/>
</dbReference>
<dbReference type="InterPro" id="IPR006439">
    <property type="entry name" value="HAD-SF_hydro_IA"/>
</dbReference>
<evidence type="ECO:0000256" key="4">
    <source>
        <dbReference type="ARBA" id="ARBA00022842"/>
    </source>
</evidence>
<dbReference type="CDD" id="cd07505">
    <property type="entry name" value="HAD_BPGM-like"/>
    <property type="match status" value="1"/>
</dbReference>
<evidence type="ECO:0000313" key="6">
    <source>
        <dbReference type="EMBL" id="SDR92134.1"/>
    </source>
</evidence>
<dbReference type="GO" id="GO:0046872">
    <property type="term" value="F:metal ion binding"/>
    <property type="evidence" value="ECO:0007669"/>
    <property type="project" value="UniProtKB-KW"/>
</dbReference>
<organism evidence="6 7">
    <name type="scientific">Parafannyhessea umbonata</name>
    <dbReference type="NCBI Taxonomy" id="604330"/>
    <lineage>
        <taxon>Bacteria</taxon>
        <taxon>Bacillati</taxon>
        <taxon>Actinomycetota</taxon>
        <taxon>Coriobacteriia</taxon>
        <taxon>Coriobacteriales</taxon>
        <taxon>Atopobiaceae</taxon>
        <taxon>Parafannyhessea</taxon>
    </lineage>
</organism>
<reference evidence="7" key="1">
    <citation type="submission" date="2016-10" db="EMBL/GenBank/DDBJ databases">
        <authorList>
            <person name="Varghese N."/>
            <person name="Submissions S."/>
        </authorList>
    </citation>
    <scope>NUCLEOTIDE SEQUENCE [LARGE SCALE GENOMIC DNA]</scope>
    <source>
        <strain evidence="7">DSM 22620</strain>
    </source>
</reference>
<gene>
    <name evidence="6" type="ORF">SAMN04489857_1635</name>
</gene>
<protein>
    <submittedName>
        <fullName evidence="6">Haloacid dehalogenase superfamily, subfamily IA, variant 3 with third motif having DD or ED</fullName>
    </submittedName>
</protein>
<evidence type="ECO:0000256" key="2">
    <source>
        <dbReference type="ARBA" id="ARBA00006171"/>
    </source>
</evidence>
<dbReference type="SFLD" id="SFLDS00003">
    <property type="entry name" value="Haloacid_Dehalogenase"/>
    <property type="match status" value="1"/>
</dbReference>
<dbReference type="NCBIfam" id="TIGR01509">
    <property type="entry name" value="HAD-SF-IA-v3"/>
    <property type="match status" value="1"/>
</dbReference>
<comment type="similarity">
    <text evidence="2">Belongs to the HAD-like hydrolase superfamily. CbbY/CbbZ/Gph/YieH family.</text>
</comment>
<evidence type="ECO:0000256" key="5">
    <source>
        <dbReference type="ARBA" id="ARBA00023277"/>
    </source>
</evidence>
<dbReference type="InterPro" id="IPR023198">
    <property type="entry name" value="PGP-like_dom2"/>
</dbReference>
<dbReference type="InterPro" id="IPR036412">
    <property type="entry name" value="HAD-like_sf"/>
</dbReference>
<dbReference type="PANTHER" id="PTHR46193:SF18">
    <property type="entry name" value="HEXITOL PHOSPHATASE B"/>
    <property type="match status" value="1"/>
</dbReference>
<comment type="cofactor">
    <cofactor evidence="1">
        <name>Mg(2+)</name>
        <dbReference type="ChEBI" id="CHEBI:18420"/>
    </cofactor>
</comment>
<evidence type="ECO:0000313" key="7">
    <source>
        <dbReference type="Proteomes" id="UP000199480"/>
    </source>
</evidence>
<evidence type="ECO:0000256" key="1">
    <source>
        <dbReference type="ARBA" id="ARBA00001946"/>
    </source>
</evidence>
<dbReference type="GeneID" id="78500970"/>
<dbReference type="AlphaFoldDB" id="A0A1H1MZE4"/>
<accession>A0A1H1MZE4</accession>
<dbReference type="PRINTS" id="PR00413">
    <property type="entry name" value="HADHALOGNASE"/>
</dbReference>
<dbReference type="InterPro" id="IPR023214">
    <property type="entry name" value="HAD_sf"/>
</dbReference>
<name>A0A1H1MZE4_9ACTN</name>
<dbReference type="Gene3D" id="3.40.50.1000">
    <property type="entry name" value="HAD superfamily/HAD-like"/>
    <property type="match status" value="1"/>
</dbReference>
<sequence>MARAVLFDMDGVLAFTEQFYNQRRVDYLVGKGFHFDAVPDFSGSNDRAIWETLVPGDAGLRRVLHDGYRAYSDAHPTPWRKVANPDAVGVMRDLREGGVRCAICSSSYPELIREFMAATGTGPYVSLAISGQECSAFKPDPEIYLTAMGRLGVCAEDCVVVEDSPIGIRAGKASGALVCALAPRPGVSLDQGEADVVVGSLREVVPLALGSVGGKEVSYV</sequence>
<dbReference type="Gene3D" id="1.10.150.240">
    <property type="entry name" value="Putative phosphatase, domain 2"/>
    <property type="match status" value="1"/>
</dbReference>
<dbReference type="Proteomes" id="UP000199480">
    <property type="component" value="Chromosome I"/>
</dbReference>
<dbReference type="OrthoDB" id="9797743at2"/>
<dbReference type="SFLD" id="SFLDG01129">
    <property type="entry name" value="C1.5:_HAD__Beta-PGM__Phosphata"/>
    <property type="match status" value="1"/>
</dbReference>
<dbReference type="EMBL" id="LT629759">
    <property type="protein sequence ID" value="SDR92134.1"/>
    <property type="molecule type" value="Genomic_DNA"/>
</dbReference>